<dbReference type="PANTHER" id="PTHR46829:SF1">
    <property type="entry name" value="STERILE ALPHA MOTIF DOMAIN-CONTAINING PROTEIN 15"/>
    <property type="match status" value="1"/>
</dbReference>
<feature type="domain" description="SAM" evidence="1">
    <location>
        <begin position="24"/>
        <end position="87"/>
    </location>
</feature>
<dbReference type="PROSITE" id="PS50105">
    <property type="entry name" value="SAM_DOMAIN"/>
    <property type="match status" value="1"/>
</dbReference>
<dbReference type="Pfam" id="PF00536">
    <property type="entry name" value="SAM_1"/>
    <property type="match status" value="1"/>
</dbReference>
<evidence type="ECO:0000313" key="3">
    <source>
        <dbReference type="Proteomes" id="UP000245119"/>
    </source>
</evidence>
<protein>
    <recommendedName>
        <fullName evidence="1">SAM domain-containing protein</fullName>
    </recommendedName>
</protein>
<dbReference type="InterPro" id="IPR001660">
    <property type="entry name" value="SAM"/>
</dbReference>
<dbReference type="Proteomes" id="UP000245119">
    <property type="component" value="Linkage Group LG2"/>
</dbReference>
<dbReference type="Gene3D" id="1.10.150.50">
    <property type="entry name" value="Transcription Factor, Ets-1"/>
    <property type="match status" value="1"/>
</dbReference>
<comment type="caution">
    <text evidence="2">The sequence shown here is derived from an EMBL/GenBank/DDBJ whole genome shotgun (WGS) entry which is preliminary data.</text>
</comment>
<sequence>MAASESATIIEDLKDERVPPALYWTTEQVAEWIEELGFPHYKSCFTTNFIDGRRLMRIEASALPRIGIVDFEHIKIIAKSIRDLLRVEEPDWTRSISIPPRSDLGMYLEMKSNRGKYMDTTTFEQFLQDYPNPKWQPPLANVGLILPRIR</sequence>
<dbReference type="OMA" id="QYKACFT"/>
<dbReference type="OrthoDB" id="6133291at2759"/>
<dbReference type="SUPFAM" id="SSF47769">
    <property type="entry name" value="SAM/Pointed domain"/>
    <property type="match status" value="1"/>
</dbReference>
<accession>A0A2T7PQW6</accession>
<organism evidence="2 3">
    <name type="scientific">Pomacea canaliculata</name>
    <name type="common">Golden apple snail</name>
    <dbReference type="NCBI Taxonomy" id="400727"/>
    <lineage>
        <taxon>Eukaryota</taxon>
        <taxon>Metazoa</taxon>
        <taxon>Spiralia</taxon>
        <taxon>Lophotrochozoa</taxon>
        <taxon>Mollusca</taxon>
        <taxon>Gastropoda</taxon>
        <taxon>Caenogastropoda</taxon>
        <taxon>Architaenioglossa</taxon>
        <taxon>Ampullarioidea</taxon>
        <taxon>Ampullariidae</taxon>
        <taxon>Pomacea</taxon>
    </lineage>
</organism>
<dbReference type="AlphaFoldDB" id="A0A2T7PQW6"/>
<proteinExistence type="predicted"/>
<name>A0A2T7PQW6_POMCA</name>
<evidence type="ECO:0000259" key="1">
    <source>
        <dbReference type="PROSITE" id="PS50105"/>
    </source>
</evidence>
<dbReference type="PANTHER" id="PTHR46829">
    <property type="entry name" value="STERILE ALPHA MOTIF DOMAIN-CONTAINING PROTEIN 15"/>
    <property type="match status" value="1"/>
</dbReference>
<dbReference type="InterPro" id="IPR013761">
    <property type="entry name" value="SAM/pointed_sf"/>
</dbReference>
<keyword evidence="3" id="KW-1185">Reference proteome</keyword>
<evidence type="ECO:0000313" key="2">
    <source>
        <dbReference type="EMBL" id="PVD35780.1"/>
    </source>
</evidence>
<gene>
    <name evidence="2" type="ORF">C0Q70_02744</name>
</gene>
<dbReference type="CDD" id="cd09530">
    <property type="entry name" value="SAM_Samd14"/>
    <property type="match status" value="1"/>
</dbReference>
<dbReference type="SMART" id="SM00454">
    <property type="entry name" value="SAM"/>
    <property type="match status" value="1"/>
</dbReference>
<reference evidence="2 3" key="1">
    <citation type="submission" date="2018-04" db="EMBL/GenBank/DDBJ databases">
        <title>The genome of golden apple snail Pomacea canaliculata provides insight into stress tolerance and invasive adaptation.</title>
        <authorList>
            <person name="Liu C."/>
            <person name="Liu B."/>
            <person name="Ren Y."/>
            <person name="Zhang Y."/>
            <person name="Wang H."/>
            <person name="Li S."/>
            <person name="Jiang F."/>
            <person name="Yin L."/>
            <person name="Zhang G."/>
            <person name="Qian W."/>
            <person name="Fan W."/>
        </authorList>
    </citation>
    <scope>NUCLEOTIDE SEQUENCE [LARGE SCALE GENOMIC DNA]</scope>
    <source>
        <strain evidence="2">SZHN2017</strain>
        <tissue evidence="2">Muscle</tissue>
    </source>
</reference>
<dbReference type="EMBL" id="PZQS01000002">
    <property type="protein sequence ID" value="PVD35780.1"/>
    <property type="molecule type" value="Genomic_DNA"/>
</dbReference>